<sequence>MVSRVTRMVQVDFNYDLDGSFEFLLVEEFSGFPNPFNERQCSNLTSTAQSSSGLYLNSLEGDSSKNLTTITKEIVVSRNGKNRKNTIIDGFDPGYVPRKRTKNYELCLYVNFYGSDRYNAIYLEKLTVGCLLEKLRFYLTEDSQQQYIEVFRETTTGLRIFLDDKEVQRMEDEQGMSAELVYFNEQNIKAILLRY</sequence>
<comment type="caution">
    <text evidence="2">The sequence shown here is derived from an EMBL/GenBank/DDBJ whole genome shotgun (WGS) entry which is preliminary data.</text>
</comment>
<organism evidence="2 3">
    <name type="scientific">Zancudomyces culisetae</name>
    <name type="common">Gut fungus</name>
    <name type="synonym">Smittium culisetae</name>
    <dbReference type="NCBI Taxonomy" id="1213189"/>
    <lineage>
        <taxon>Eukaryota</taxon>
        <taxon>Fungi</taxon>
        <taxon>Fungi incertae sedis</taxon>
        <taxon>Zoopagomycota</taxon>
        <taxon>Kickxellomycotina</taxon>
        <taxon>Harpellomycetes</taxon>
        <taxon>Harpellales</taxon>
        <taxon>Legeriomycetaceae</taxon>
        <taxon>Zancudomyces</taxon>
    </lineage>
</organism>
<evidence type="ECO:0000313" key="2">
    <source>
        <dbReference type="EMBL" id="OMH78625.1"/>
    </source>
</evidence>
<dbReference type="Proteomes" id="UP000188320">
    <property type="component" value="Unassembled WGS sequence"/>
</dbReference>
<proteinExistence type="predicted"/>
<name>A0A1R1PCC1_ZANCU</name>
<protein>
    <recommendedName>
        <fullName evidence="1">GRHL1/CP2 C-terminal domain-containing protein</fullName>
    </recommendedName>
</protein>
<evidence type="ECO:0000313" key="3">
    <source>
        <dbReference type="Proteomes" id="UP000188320"/>
    </source>
</evidence>
<dbReference type="EMBL" id="LSSK01001877">
    <property type="protein sequence ID" value="OMH78625.1"/>
    <property type="molecule type" value="Genomic_DNA"/>
</dbReference>
<feature type="domain" description="GRHL1/CP2 C-terminal" evidence="1">
    <location>
        <begin position="105"/>
        <end position="192"/>
    </location>
</feature>
<dbReference type="InterPro" id="IPR057520">
    <property type="entry name" value="GRHL1/CP2_C"/>
</dbReference>
<reference evidence="3" key="1">
    <citation type="submission" date="2017-01" db="EMBL/GenBank/DDBJ databases">
        <authorList>
            <person name="Wang Y."/>
            <person name="White M."/>
            <person name="Kvist S."/>
            <person name="Moncalvo J.-M."/>
        </authorList>
    </citation>
    <scope>NUCLEOTIDE SEQUENCE [LARGE SCALE GENOMIC DNA]</scope>
    <source>
        <strain evidence="3">COL-18-3</strain>
    </source>
</reference>
<gene>
    <name evidence="2" type="ORF">AX774_g7984</name>
</gene>
<dbReference type="OrthoDB" id="7680836at2759"/>
<dbReference type="AlphaFoldDB" id="A0A1R1PCC1"/>
<evidence type="ECO:0000259" key="1">
    <source>
        <dbReference type="Pfam" id="PF25416"/>
    </source>
</evidence>
<accession>A0A1R1PCC1</accession>
<dbReference type="Pfam" id="PF25416">
    <property type="entry name" value="GRHL1_C"/>
    <property type="match status" value="1"/>
</dbReference>
<keyword evidence="3" id="KW-1185">Reference proteome</keyword>